<keyword evidence="9" id="KW-1133">Transmembrane helix</keyword>
<feature type="modified residue" description="N6-(pyridoxal phosphate)lysine" evidence="6 7">
    <location>
        <position position="380"/>
    </location>
</feature>
<comment type="caution">
    <text evidence="11">The sequence shown here is derived from an EMBL/GenBank/DDBJ whole genome shotgun (WGS) entry which is preliminary data.</text>
</comment>
<dbReference type="HAMAP" id="MF_01201">
    <property type="entry name" value="Ala_racemase"/>
    <property type="match status" value="1"/>
</dbReference>
<evidence type="ECO:0000256" key="6">
    <source>
        <dbReference type="HAMAP-Rule" id="MF_01201"/>
    </source>
</evidence>
<accession>A0A927BQ25</accession>
<evidence type="ECO:0000256" key="8">
    <source>
        <dbReference type="PIRSR" id="PIRSR600821-52"/>
    </source>
</evidence>
<comment type="function">
    <text evidence="6">Catalyzes the interconversion of L-alanine and D-alanine. May also act on other amino acids.</text>
</comment>
<feature type="transmembrane region" description="Helical" evidence="9">
    <location>
        <begin position="313"/>
        <end position="333"/>
    </location>
</feature>
<dbReference type="NCBIfam" id="TIGR00492">
    <property type="entry name" value="alr"/>
    <property type="match status" value="1"/>
</dbReference>
<feature type="domain" description="Alanine racemase C-terminal" evidence="10">
    <location>
        <begin position="585"/>
        <end position="713"/>
    </location>
</feature>
<dbReference type="Pfam" id="PF00842">
    <property type="entry name" value="Ala_racemase_C"/>
    <property type="match status" value="1"/>
</dbReference>
<feature type="active site" description="Proton acceptor; specific for D-alanine" evidence="6">
    <location>
        <position position="380"/>
    </location>
</feature>
<feature type="transmembrane region" description="Helical" evidence="9">
    <location>
        <begin position="186"/>
        <end position="205"/>
    </location>
</feature>
<dbReference type="PROSITE" id="PS00395">
    <property type="entry name" value="ALANINE_RACEMASE"/>
    <property type="match status" value="1"/>
</dbReference>
<feature type="transmembrane region" description="Helical" evidence="9">
    <location>
        <begin position="144"/>
        <end position="166"/>
    </location>
</feature>
<dbReference type="InterPro" id="IPR029066">
    <property type="entry name" value="PLP-binding_barrel"/>
</dbReference>
<organism evidence="11 12">
    <name type="scientific">Paenibacillus sabuli</name>
    <dbReference type="NCBI Taxonomy" id="2772509"/>
    <lineage>
        <taxon>Bacteria</taxon>
        <taxon>Bacillati</taxon>
        <taxon>Bacillota</taxon>
        <taxon>Bacilli</taxon>
        <taxon>Bacillales</taxon>
        <taxon>Paenibacillaceae</taxon>
        <taxon>Paenibacillus</taxon>
    </lineage>
</organism>
<comment type="similarity">
    <text evidence="3">Belongs to the acyltransferase 3 family.</text>
</comment>
<dbReference type="InterPro" id="IPR009006">
    <property type="entry name" value="Ala_racemase/Decarboxylase_C"/>
</dbReference>
<sequence length="727" mass="80141">MLRYPLLDRAKLVAAFLVIAIHTGPLQSYSSYGDFVVTRIAARLAVPFFFATAGFLLYRKLYGLAEDGVVVRRYAGRVLLLYAGSTLLYLPLMLYAGYLSDMHGVRDVLRVAVFDGTFYHLWYLPALAIGVLLVYALSRRLSAAWAVGIASVLYLAGLLGDSYYGLAASAPALDAFYDSLFGLFTYTRNGLFFAPLYLALGLLVAEQTRARTRPPARAVWIGLAVSVVLMSVEAILLRTWELPRHDSMYVFLAPAVYCGLLALTRRSSRASGKRGMRDVSLWIYLLHPLVIVLVRGLAELLGAVPWLVTDSMLHYVAVAAGSWTISILAVRWWPAQARKGPSVPRSSRAWKEIDLGRLRHNLAELRRAVRGDCQVMAVVKAEAYGHGGALAARWLQGEGVREYAVACMDEAIALRKQGVRGDILILGRTSPERYRELIRYRLQQTVVDAEDAVALSRYGRTITVQVKLDTGMHRLGESTDRFERVLSIYRLPHLRIAGTYTHLGSSDRLEQTDEALARAQVGRFDAVVARLRGCGIDPGLLHVQSSYGIVNYPELSYDRVRPGIALYGALSTREPVRQALDLRPVLALRARVSTVRQVARGEQIGYGSDCRAAADRLVAIVSIGYADGVPRVYADGGRVLVRGAYAPIVGRICMDHLSVDVTGREDIHPGDPVTLIGRDGAHAITVEEVAERCGTIANELLSRIGRRLDCMVHPPEVQDGETEFMVC</sequence>
<feature type="active site" description="Proton acceptor; specific for L-alanine" evidence="6">
    <location>
        <position position="606"/>
    </location>
</feature>
<feature type="transmembrane region" description="Helical" evidence="9">
    <location>
        <begin position="79"/>
        <end position="98"/>
    </location>
</feature>
<feature type="transmembrane region" description="Helical" evidence="9">
    <location>
        <begin position="12"/>
        <end position="30"/>
    </location>
</feature>
<evidence type="ECO:0000256" key="9">
    <source>
        <dbReference type="SAM" id="Phobius"/>
    </source>
</evidence>
<feature type="transmembrane region" description="Helical" evidence="9">
    <location>
        <begin position="217"/>
        <end position="236"/>
    </location>
</feature>
<dbReference type="SUPFAM" id="SSF51419">
    <property type="entry name" value="PLP-binding barrel"/>
    <property type="match status" value="1"/>
</dbReference>
<feature type="transmembrane region" description="Helical" evidence="9">
    <location>
        <begin position="36"/>
        <end position="58"/>
    </location>
</feature>
<evidence type="ECO:0000259" key="10">
    <source>
        <dbReference type="SMART" id="SM01005"/>
    </source>
</evidence>
<dbReference type="InterPro" id="IPR000821">
    <property type="entry name" value="Ala_racemase"/>
</dbReference>
<dbReference type="EC" id="5.1.1.1" evidence="6"/>
<dbReference type="Gene3D" id="3.20.20.10">
    <property type="entry name" value="Alanine racemase"/>
    <property type="match status" value="1"/>
</dbReference>
<keyword evidence="12" id="KW-1185">Reference proteome</keyword>
<keyword evidence="9" id="KW-0812">Transmembrane</keyword>
<dbReference type="InterPro" id="IPR002656">
    <property type="entry name" value="Acyl_transf_3_dom"/>
</dbReference>
<comment type="subcellular location">
    <subcellularLocation>
        <location evidence="2">Membrane</location>
    </subcellularLocation>
</comment>
<gene>
    <name evidence="11" type="primary">vanT</name>
    <name evidence="11" type="ORF">IDH44_00200</name>
</gene>
<dbReference type="InterPro" id="IPR020622">
    <property type="entry name" value="Ala_racemase_pyridoxalP-BS"/>
</dbReference>
<dbReference type="GO" id="GO:0030170">
    <property type="term" value="F:pyridoxal phosphate binding"/>
    <property type="evidence" value="ECO:0007669"/>
    <property type="project" value="UniProtKB-UniRule"/>
</dbReference>
<dbReference type="Gene3D" id="2.40.37.10">
    <property type="entry name" value="Lyase, Ornithine Decarboxylase, Chain A, domain 1"/>
    <property type="match status" value="1"/>
</dbReference>
<feature type="binding site" evidence="6 8">
    <location>
        <position position="654"/>
    </location>
    <ligand>
        <name>substrate</name>
    </ligand>
</feature>
<dbReference type="GO" id="GO:0016747">
    <property type="term" value="F:acyltransferase activity, transferring groups other than amino-acyl groups"/>
    <property type="evidence" value="ECO:0007669"/>
    <property type="project" value="InterPro"/>
</dbReference>
<protein>
    <recommendedName>
        <fullName evidence="6">Alanine racemase</fullName>
        <ecNumber evidence="6">5.1.1.1</ecNumber>
    </recommendedName>
</protein>
<dbReference type="Pfam" id="PF01757">
    <property type="entry name" value="Acyl_transf_3"/>
    <property type="match status" value="1"/>
</dbReference>
<dbReference type="RefSeq" id="WP_190913554.1">
    <property type="nucleotide sequence ID" value="NZ_JACXIZ010000002.1"/>
</dbReference>
<comment type="similarity">
    <text evidence="6">Belongs to the alanine racemase family.</text>
</comment>
<dbReference type="GO" id="GO:0005829">
    <property type="term" value="C:cytosol"/>
    <property type="evidence" value="ECO:0007669"/>
    <property type="project" value="TreeGrafter"/>
</dbReference>
<keyword evidence="9" id="KW-0472">Membrane</keyword>
<dbReference type="FunFam" id="3.20.20.10:FF:000002">
    <property type="entry name" value="Alanine racemase"/>
    <property type="match status" value="1"/>
</dbReference>
<evidence type="ECO:0000256" key="1">
    <source>
        <dbReference type="ARBA" id="ARBA00001933"/>
    </source>
</evidence>
<dbReference type="NCBIfam" id="NF033131">
    <property type="entry name" value="vanT-G-Cterm"/>
    <property type="match status" value="1"/>
</dbReference>
<evidence type="ECO:0000256" key="2">
    <source>
        <dbReference type="ARBA" id="ARBA00004370"/>
    </source>
</evidence>
<evidence type="ECO:0000313" key="12">
    <source>
        <dbReference type="Proteomes" id="UP000621560"/>
    </source>
</evidence>
<evidence type="ECO:0000256" key="4">
    <source>
        <dbReference type="ARBA" id="ARBA00022898"/>
    </source>
</evidence>
<comment type="pathway">
    <text evidence="6">Amino-acid biosynthesis; D-alanine biosynthesis; D-alanine from L-alanine: step 1/1.</text>
</comment>
<dbReference type="InterPro" id="IPR011079">
    <property type="entry name" value="Ala_racemase_C"/>
</dbReference>
<feature type="transmembrane region" description="Helical" evidence="9">
    <location>
        <begin position="118"/>
        <end position="137"/>
    </location>
</feature>
<feature type="transmembrane region" description="Helical" evidence="9">
    <location>
        <begin position="285"/>
        <end position="307"/>
    </location>
</feature>
<reference evidence="11" key="1">
    <citation type="submission" date="2020-09" db="EMBL/GenBank/DDBJ databases">
        <title>A novel bacterium of genus Paenibacillus, isolated from South China Sea.</title>
        <authorList>
            <person name="Huang H."/>
            <person name="Mo K."/>
            <person name="Hu Y."/>
        </authorList>
    </citation>
    <scope>NUCLEOTIDE SEQUENCE</scope>
    <source>
        <strain evidence="11">IB182496</strain>
    </source>
</reference>
<evidence type="ECO:0000256" key="7">
    <source>
        <dbReference type="PIRSR" id="PIRSR600821-50"/>
    </source>
</evidence>
<keyword evidence="5 6" id="KW-0413">Isomerase</keyword>
<dbReference type="PANTHER" id="PTHR30511:SF0">
    <property type="entry name" value="ALANINE RACEMASE, CATABOLIC-RELATED"/>
    <property type="match status" value="1"/>
</dbReference>
<name>A0A927BQ25_9BACL</name>
<dbReference type="SUPFAM" id="SSF50621">
    <property type="entry name" value="Alanine racemase C-terminal domain-like"/>
    <property type="match status" value="1"/>
</dbReference>
<proteinExistence type="inferred from homology"/>
<dbReference type="SMART" id="SM01005">
    <property type="entry name" value="Ala_racemase_C"/>
    <property type="match status" value="1"/>
</dbReference>
<dbReference type="EMBL" id="JACXIZ010000002">
    <property type="protein sequence ID" value="MBD2843595.1"/>
    <property type="molecule type" value="Genomic_DNA"/>
</dbReference>
<dbReference type="AlphaFoldDB" id="A0A927BQ25"/>
<evidence type="ECO:0000256" key="3">
    <source>
        <dbReference type="ARBA" id="ARBA00007400"/>
    </source>
</evidence>
<dbReference type="PANTHER" id="PTHR30511">
    <property type="entry name" value="ALANINE RACEMASE"/>
    <property type="match status" value="1"/>
</dbReference>
<dbReference type="PRINTS" id="PR00992">
    <property type="entry name" value="ALARACEMASE"/>
</dbReference>
<dbReference type="GO" id="GO:0030632">
    <property type="term" value="P:D-alanine biosynthetic process"/>
    <property type="evidence" value="ECO:0007669"/>
    <property type="project" value="UniProtKB-UniRule"/>
</dbReference>
<evidence type="ECO:0000313" key="11">
    <source>
        <dbReference type="EMBL" id="MBD2843595.1"/>
    </source>
</evidence>
<comment type="cofactor">
    <cofactor evidence="1 6 7">
        <name>pyridoxal 5'-phosphate</name>
        <dbReference type="ChEBI" id="CHEBI:597326"/>
    </cofactor>
</comment>
<feature type="binding site" evidence="6 8">
    <location>
        <position position="474"/>
    </location>
    <ligand>
        <name>substrate</name>
    </ligand>
</feature>
<dbReference type="Proteomes" id="UP000621560">
    <property type="component" value="Unassembled WGS sequence"/>
</dbReference>
<keyword evidence="4 6" id="KW-0663">Pyridoxal phosphate</keyword>
<comment type="catalytic activity">
    <reaction evidence="6">
        <text>L-alanine = D-alanine</text>
        <dbReference type="Rhea" id="RHEA:20249"/>
        <dbReference type="ChEBI" id="CHEBI:57416"/>
        <dbReference type="ChEBI" id="CHEBI:57972"/>
        <dbReference type="EC" id="5.1.1.1"/>
    </reaction>
</comment>
<feature type="transmembrane region" description="Helical" evidence="9">
    <location>
        <begin position="248"/>
        <end position="264"/>
    </location>
</feature>
<dbReference type="InterPro" id="IPR001608">
    <property type="entry name" value="Ala_racemase_N"/>
</dbReference>
<dbReference type="GO" id="GO:0008784">
    <property type="term" value="F:alanine racemase activity"/>
    <property type="evidence" value="ECO:0007669"/>
    <property type="project" value="UniProtKB-UniRule"/>
</dbReference>
<evidence type="ECO:0000256" key="5">
    <source>
        <dbReference type="ARBA" id="ARBA00023235"/>
    </source>
</evidence>
<dbReference type="Pfam" id="PF01168">
    <property type="entry name" value="Ala_racemase_N"/>
    <property type="match status" value="1"/>
</dbReference>